<dbReference type="RefSeq" id="XP_037207679.1">
    <property type="nucleotide sequence ID" value="XM_037351728.1"/>
</dbReference>
<gene>
    <name evidence="2" type="ORF">FTJAE_5241</name>
</gene>
<accession>A0A8H5RS68</accession>
<dbReference type="PANTHER" id="PTHR33112:SF11">
    <property type="entry name" value="HETEROKARYON INCOMPATIBILITY DOMAIN-CONTAINING PROTEIN"/>
    <property type="match status" value="1"/>
</dbReference>
<dbReference type="Pfam" id="PF06985">
    <property type="entry name" value="HET"/>
    <property type="match status" value="2"/>
</dbReference>
<keyword evidence="3" id="KW-1185">Reference proteome</keyword>
<feature type="domain" description="Heterokaryon incompatibility" evidence="1">
    <location>
        <begin position="895"/>
        <end position="1047"/>
    </location>
</feature>
<dbReference type="Proteomes" id="UP000530670">
    <property type="component" value="Unassembled WGS sequence"/>
</dbReference>
<feature type="domain" description="Heterokaryon incompatibility" evidence="1">
    <location>
        <begin position="221"/>
        <end position="375"/>
    </location>
</feature>
<reference evidence="2 3" key="1">
    <citation type="submission" date="2020-05" db="EMBL/GenBank/DDBJ databases">
        <title>Identification and distribution of gene clusters putatively required for synthesis of sphingolipid metabolism inhibitors in phylogenetically diverse species of the filamentous fungus Fusarium.</title>
        <authorList>
            <person name="Kim H.-S."/>
            <person name="Busman M."/>
            <person name="Brown D.W."/>
            <person name="Divon H."/>
            <person name="Uhlig S."/>
            <person name="Proctor R.H."/>
        </authorList>
    </citation>
    <scope>NUCLEOTIDE SEQUENCE [LARGE SCALE GENOMIC DNA]</scope>
    <source>
        <strain evidence="2 3">NRRL 66243</strain>
    </source>
</reference>
<dbReference type="EMBL" id="JAAQRI010000099">
    <property type="protein sequence ID" value="KAF5638578.1"/>
    <property type="molecule type" value="Genomic_DNA"/>
</dbReference>
<dbReference type="PANTHER" id="PTHR33112">
    <property type="entry name" value="DOMAIN PROTEIN, PUTATIVE-RELATED"/>
    <property type="match status" value="1"/>
</dbReference>
<protein>
    <submittedName>
        <fullName evidence="2">Heterokaryon incompatibility protein</fullName>
    </submittedName>
</protein>
<dbReference type="OrthoDB" id="5362512at2759"/>
<organism evidence="2 3">
    <name type="scientific">Fusarium tjaetaba</name>
    <dbReference type="NCBI Taxonomy" id="1567544"/>
    <lineage>
        <taxon>Eukaryota</taxon>
        <taxon>Fungi</taxon>
        <taxon>Dikarya</taxon>
        <taxon>Ascomycota</taxon>
        <taxon>Pezizomycotina</taxon>
        <taxon>Sordariomycetes</taxon>
        <taxon>Hypocreomycetidae</taxon>
        <taxon>Hypocreales</taxon>
        <taxon>Nectriaceae</taxon>
        <taxon>Fusarium</taxon>
        <taxon>Fusarium fujikuroi species complex</taxon>
    </lineage>
</organism>
<evidence type="ECO:0000313" key="3">
    <source>
        <dbReference type="Proteomes" id="UP000530670"/>
    </source>
</evidence>
<evidence type="ECO:0000259" key="1">
    <source>
        <dbReference type="Pfam" id="PF06985"/>
    </source>
</evidence>
<dbReference type="InterPro" id="IPR010730">
    <property type="entry name" value="HET"/>
</dbReference>
<sequence>MLCSKCKGCLQTEACLATAQASHSLAHHQTYQSLEQAIDAGCYICTRFWEALSAQEHVLLSSTVGEGVEPSGAYCAIESVQHYLTSTSLDDGKSYGHPGCYLLQVAYNNPAITTCFRASFLLEPVECQWLRTSPRIDSKANDTVGANRNLARQSLSQSTQSPETLSLAKDWVRECTAHHERCKRPVGEKPWYPTRLLSFDLPEASTVRLQETDQTTPVGQYMTLTHRWGPVDHIVLTKETYPQLLEGLPLSTLPQLFRDAVSICRHLGVGYLWIDSLCIFQGKDNIGDWQHEASLLKNVYSNSFCNISAADTPNCSQSIFNSRDPRLLNPQVVELTLCGEGSAKITERFLLSDYRFWKSEVSNALVNQRGWVLQERFLAPRILHFGRRQLIWECCEKDAAEVYPDGLPLALSTSSDARFKQMDSSDYTGRVGRYRYREADGNSAPHLLWLRIVELYTASALTVPSDKLIACSGIAKRVAEIVQDDYVAGMWRRYLEGELLWMVQGNHQPGRWTRPREYRAPSWSWASIDGPITPGEPRIQDSLITVEDYHLDYWTNDKTAAIRGGWLRLRGVLKKTTLARKSSTPGGGYHWDMMLDNERVNVLEEASPGNTEPRVMLDILQEDFKEENTKGLLFSMCARSKTGDGRGMYILLFKMVEGETGTFRRIGLAYAWSEKRLLKLSMAWYICLNINFGTILQPRTEGYPEPTGGWPRNFELYYYDASDWRDTDFGTALFPHQDSLENLEASARSCELCRFIERCVSETVAKIKASNGLGFQHIPESNYTLWLSGRNEADGFQIIGCHNELRDQYRIMGGGGVCVREDSPLAHVVKGRPVSPDPMFSSILALIPDLIQDCKDNHGHVEHETREAPTRILRIEDNGQRITLVEGNVKIEGGYAALSHCWGDGPRITLNTGSVTKLTKGMSVSDLPKTFQDAVRVVNRLGISHLWIDSLCIFQDDPNDWARESARMAKAYGNSTVTIAASRATNSSEGFLNKRTQQNYIAAPFRHGQVSGEILIFPLHVRNVGDTSRYARLEDEPLTNRGWVLQERYLSPRTIHFDSTQVCFECKKTFITEDGYSASPSRLNWQYKLPSPNSWEEDWEQVVYLYSQRKLTMKTDKLPAIAGIAEYFSNIAAAASIDNRYLAGLWRNNIISGLCWQIDPRKGFQRREGQYRAPTWSWASLDAAVWFRSVKYPLAIFQDAHVALDSDESPFGKVTGGWILLRARKFPLLSKTGNKTKLTVSIDTEGPNSDVSIFWEDQEEVYDSPASDLVDGGPYKTPFLAIPLACRETGVDFDSDEVTIFCIVSRKDIRWLAGNPIALVFLVIEHDDALQATNATSGKKFLCDAADLKVNDIFFFIKEPLRRLQQFPIMADLVDRIATDIAIAKNEASALF</sequence>
<evidence type="ECO:0000313" key="2">
    <source>
        <dbReference type="EMBL" id="KAF5638578.1"/>
    </source>
</evidence>
<dbReference type="GeneID" id="59303998"/>
<name>A0A8H5RS68_9HYPO</name>
<comment type="caution">
    <text evidence="2">The sequence shown here is derived from an EMBL/GenBank/DDBJ whole genome shotgun (WGS) entry which is preliminary data.</text>
</comment>
<proteinExistence type="predicted"/>